<gene>
    <name evidence="2" type="ORF">BO94DRAFT_534115</name>
</gene>
<sequence>MAGEKILNECIWDKFWIPVPALKPNCIDFAVGDIIKDPFNPTDAILKHDQTSQGWNIGVNLLGMTDKNIRIPDPSKLSGTSAMTPPTVSEKLDRQPPDLSKIPTSLNYHLETHNQIAFKFVPWIHQKFEASKAWGEMESRPCYLINGIKVARGVEIRTENGGSEGGSSSTRCFCSDGDVILAYKVAIAWREPGTVFFKMHDYEVDERTIMSKVGVMMEASCEEESKNEA</sequence>
<evidence type="ECO:0000313" key="2">
    <source>
        <dbReference type="EMBL" id="PWY90631.1"/>
    </source>
</evidence>
<dbReference type="AlphaFoldDB" id="A0A317WXL2"/>
<protein>
    <submittedName>
        <fullName evidence="2">Uncharacterized protein</fullName>
    </submittedName>
</protein>
<feature type="region of interest" description="Disordered" evidence="1">
    <location>
        <begin position="73"/>
        <end position="96"/>
    </location>
</feature>
<evidence type="ECO:0000256" key="1">
    <source>
        <dbReference type="SAM" id="MobiDB-lite"/>
    </source>
</evidence>
<keyword evidence="3" id="KW-1185">Reference proteome</keyword>
<evidence type="ECO:0000313" key="3">
    <source>
        <dbReference type="Proteomes" id="UP000246702"/>
    </source>
</evidence>
<organism evidence="2 3">
    <name type="scientific">Aspergillus sclerotioniger CBS 115572</name>
    <dbReference type="NCBI Taxonomy" id="1450535"/>
    <lineage>
        <taxon>Eukaryota</taxon>
        <taxon>Fungi</taxon>
        <taxon>Dikarya</taxon>
        <taxon>Ascomycota</taxon>
        <taxon>Pezizomycotina</taxon>
        <taxon>Eurotiomycetes</taxon>
        <taxon>Eurotiomycetidae</taxon>
        <taxon>Eurotiales</taxon>
        <taxon>Aspergillaceae</taxon>
        <taxon>Aspergillus</taxon>
        <taxon>Aspergillus subgen. Circumdati</taxon>
    </lineage>
</organism>
<dbReference type="GeneID" id="37113608"/>
<accession>A0A317WXL2</accession>
<proteinExistence type="predicted"/>
<comment type="caution">
    <text evidence="2">The sequence shown here is derived from an EMBL/GenBank/DDBJ whole genome shotgun (WGS) entry which is preliminary data.</text>
</comment>
<dbReference type="EMBL" id="MSFK01000010">
    <property type="protein sequence ID" value="PWY90631.1"/>
    <property type="molecule type" value="Genomic_DNA"/>
</dbReference>
<reference evidence="2 3" key="1">
    <citation type="submission" date="2016-12" db="EMBL/GenBank/DDBJ databases">
        <title>The genomes of Aspergillus section Nigri reveals drivers in fungal speciation.</title>
        <authorList>
            <consortium name="DOE Joint Genome Institute"/>
            <person name="Vesth T.C."/>
            <person name="Nybo J."/>
            <person name="Theobald S."/>
            <person name="Brandl J."/>
            <person name="Frisvad J.C."/>
            <person name="Nielsen K.F."/>
            <person name="Lyhne E.K."/>
            <person name="Kogle M.E."/>
            <person name="Kuo A."/>
            <person name="Riley R."/>
            <person name="Clum A."/>
            <person name="Nolan M."/>
            <person name="Lipzen A."/>
            <person name="Salamov A."/>
            <person name="Henrissat B."/>
            <person name="Wiebenga A."/>
            <person name="De Vries R.P."/>
            <person name="Grigoriev I.V."/>
            <person name="Mortensen U.H."/>
            <person name="Andersen M.R."/>
            <person name="Baker S.E."/>
        </authorList>
    </citation>
    <scope>NUCLEOTIDE SEQUENCE [LARGE SCALE GENOMIC DNA]</scope>
    <source>
        <strain evidence="2 3">CBS 115572</strain>
    </source>
</reference>
<feature type="compositionally biased region" description="Polar residues" evidence="1">
    <location>
        <begin position="77"/>
        <end position="87"/>
    </location>
</feature>
<dbReference type="Proteomes" id="UP000246702">
    <property type="component" value="Unassembled WGS sequence"/>
</dbReference>
<dbReference type="RefSeq" id="XP_025469009.1">
    <property type="nucleotide sequence ID" value="XM_025611465.1"/>
</dbReference>
<dbReference type="OrthoDB" id="4509929at2759"/>
<name>A0A317WXL2_9EURO</name>